<dbReference type="Proteomes" id="UP000275394">
    <property type="component" value="Unassembled WGS sequence"/>
</dbReference>
<dbReference type="EMBL" id="RKHR01000003">
    <property type="protein sequence ID" value="ROS05430.1"/>
    <property type="molecule type" value="Genomic_DNA"/>
</dbReference>
<dbReference type="InterPro" id="IPR053212">
    <property type="entry name" value="DHP_3-monooxygenase"/>
</dbReference>
<dbReference type="Gene3D" id="3.30.9.30">
    <property type="match status" value="1"/>
</dbReference>
<dbReference type="Pfam" id="PF22607">
    <property type="entry name" value="FAD_binding-like"/>
    <property type="match status" value="1"/>
</dbReference>
<dbReference type="PRINTS" id="PR00420">
    <property type="entry name" value="RNGMNOXGNASE"/>
</dbReference>
<gene>
    <name evidence="2" type="ORF">EDC56_0960</name>
</gene>
<dbReference type="PANTHER" id="PTHR47469">
    <property type="entry name" value="MONOOXYGENASE-LIKE"/>
    <property type="match status" value="1"/>
</dbReference>
<keyword evidence="3" id="KW-1185">Reference proteome</keyword>
<dbReference type="AlphaFoldDB" id="A0A3N2E011"/>
<protein>
    <submittedName>
        <fullName evidence="2">2-polyprenyl-6-methoxyphenol hydroxylase-like FAD-dependent oxidoreductase</fullName>
    </submittedName>
</protein>
<proteinExistence type="predicted"/>
<dbReference type="OrthoDB" id="9782160at2"/>
<evidence type="ECO:0000259" key="1">
    <source>
        <dbReference type="Pfam" id="PF22607"/>
    </source>
</evidence>
<dbReference type="Gene3D" id="3.50.50.60">
    <property type="entry name" value="FAD/NAD(P)-binding domain"/>
    <property type="match status" value="1"/>
</dbReference>
<dbReference type="SUPFAM" id="SSF51905">
    <property type="entry name" value="FAD/NAD(P)-binding domain"/>
    <property type="match status" value="1"/>
</dbReference>
<sequence length="400" mass="44910">MVKLSIGIIGGSIAGCAAAVALGRAGHDVQVFERSAGRLESRGVGITIPSTVIDSLKEKQLIDDDFPCFETEQLSYHVQDSASPEYGRSPYVMQPETRFKQFNWSDLWRALRSRVPENSYFDSQCCIEIRNNDDYSEVVFSDNSSQRFDLVIFADGYRSMARQLLFPSQPLNYAGYVAWRGVLEERYLTTSEPLEKGTALVWRREGQSIFYFVPSPKGGVGVGERWVNWVVYMPVDKEQWSHYLSDQSDHDQVASLPPGLMSNAAEEALKQRVTAELPDYYARIINSSEHTFMQPIYDVCLPDYRQQRVCLIGDAATLARPHAGSGVMKGVDNALSLAEMLAQTDDIEAALDEWSSQQADTAQQSYLLSRKLGQAFVQDVPDIASFSEEQIINWLYESVA</sequence>
<evidence type="ECO:0000313" key="3">
    <source>
        <dbReference type="Proteomes" id="UP000275394"/>
    </source>
</evidence>
<dbReference type="Pfam" id="PF13450">
    <property type="entry name" value="NAD_binding_8"/>
    <property type="match status" value="1"/>
</dbReference>
<feature type="domain" description="2,6-dihydroxypyridine 3-monooxygenase substrate binding" evidence="1">
    <location>
        <begin position="173"/>
        <end position="298"/>
    </location>
</feature>
<accession>A0A3N2E011</accession>
<dbReference type="InterPro" id="IPR054707">
    <property type="entry name" value="DhpH_subs-bd"/>
</dbReference>
<dbReference type="PROSITE" id="PS51257">
    <property type="entry name" value="PROKAR_LIPOPROTEIN"/>
    <property type="match status" value="1"/>
</dbReference>
<organism evidence="2 3">
    <name type="scientific">Sinobacterium caligoides</name>
    <dbReference type="NCBI Taxonomy" id="933926"/>
    <lineage>
        <taxon>Bacteria</taxon>
        <taxon>Pseudomonadati</taxon>
        <taxon>Pseudomonadota</taxon>
        <taxon>Gammaproteobacteria</taxon>
        <taxon>Cellvibrionales</taxon>
        <taxon>Spongiibacteraceae</taxon>
        <taxon>Sinobacterium</taxon>
    </lineage>
</organism>
<comment type="caution">
    <text evidence="2">The sequence shown here is derived from an EMBL/GenBank/DDBJ whole genome shotgun (WGS) entry which is preliminary data.</text>
</comment>
<name>A0A3N2E011_9GAMM</name>
<reference evidence="2 3" key="1">
    <citation type="submission" date="2018-11" db="EMBL/GenBank/DDBJ databases">
        <title>Genomic Encyclopedia of Type Strains, Phase IV (KMG-IV): sequencing the most valuable type-strain genomes for metagenomic binning, comparative biology and taxonomic classification.</title>
        <authorList>
            <person name="Goeker M."/>
        </authorList>
    </citation>
    <scope>NUCLEOTIDE SEQUENCE [LARGE SCALE GENOMIC DNA]</scope>
    <source>
        <strain evidence="2 3">DSM 100316</strain>
    </source>
</reference>
<dbReference type="InterPro" id="IPR036188">
    <property type="entry name" value="FAD/NAD-bd_sf"/>
</dbReference>
<dbReference type="SUPFAM" id="SSF54373">
    <property type="entry name" value="FAD-linked reductases, C-terminal domain"/>
    <property type="match status" value="1"/>
</dbReference>
<evidence type="ECO:0000313" key="2">
    <source>
        <dbReference type="EMBL" id="ROS05430.1"/>
    </source>
</evidence>
<dbReference type="RefSeq" id="WP_123711336.1">
    <property type="nucleotide sequence ID" value="NZ_RKHR01000003.1"/>
</dbReference>
<dbReference type="PANTHER" id="PTHR47469:SF2">
    <property type="entry name" value="OS06G0597600 PROTEIN"/>
    <property type="match status" value="1"/>
</dbReference>